<reference evidence="1" key="2">
    <citation type="journal article" date="2015" name="Fish Shellfish Immunol.">
        <title>Early steps in the European eel (Anguilla anguilla)-Vibrio vulnificus interaction in the gills: Role of the RtxA13 toxin.</title>
        <authorList>
            <person name="Callol A."/>
            <person name="Pajuelo D."/>
            <person name="Ebbesson L."/>
            <person name="Teles M."/>
            <person name="MacKenzie S."/>
            <person name="Amaro C."/>
        </authorList>
    </citation>
    <scope>NUCLEOTIDE SEQUENCE</scope>
</reference>
<reference evidence="1" key="1">
    <citation type="submission" date="2014-11" db="EMBL/GenBank/DDBJ databases">
        <authorList>
            <person name="Amaro Gonzalez C."/>
        </authorList>
    </citation>
    <scope>NUCLEOTIDE SEQUENCE</scope>
</reference>
<organism evidence="1">
    <name type="scientific">Anguilla anguilla</name>
    <name type="common">European freshwater eel</name>
    <name type="synonym">Muraena anguilla</name>
    <dbReference type="NCBI Taxonomy" id="7936"/>
    <lineage>
        <taxon>Eukaryota</taxon>
        <taxon>Metazoa</taxon>
        <taxon>Chordata</taxon>
        <taxon>Craniata</taxon>
        <taxon>Vertebrata</taxon>
        <taxon>Euteleostomi</taxon>
        <taxon>Actinopterygii</taxon>
        <taxon>Neopterygii</taxon>
        <taxon>Teleostei</taxon>
        <taxon>Anguilliformes</taxon>
        <taxon>Anguillidae</taxon>
        <taxon>Anguilla</taxon>
    </lineage>
</organism>
<dbReference type="EMBL" id="GBXM01006780">
    <property type="protein sequence ID" value="JAI01798.1"/>
    <property type="molecule type" value="Transcribed_RNA"/>
</dbReference>
<evidence type="ECO:0000313" key="1">
    <source>
        <dbReference type="EMBL" id="JAI01798.1"/>
    </source>
</evidence>
<name>A0A0E9XGF4_ANGAN</name>
<accession>A0A0E9XGF4</accession>
<sequence length="40" mass="4574">MRRQNTAGRESKESILYIASEAAFLLFVVSVKRRADIFLS</sequence>
<proteinExistence type="predicted"/>
<dbReference type="AlphaFoldDB" id="A0A0E9XGF4"/>
<protein>
    <submittedName>
        <fullName evidence="1">Uncharacterized protein</fullName>
    </submittedName>
</protein>